<dbReference type="EMBL" id="JASCZI010151037">
    <property type="protein sequence ID" value="MED6167257.1"/>
    <property type="molecule type" value="Genomic_DNA"/>
</dbReference>
<feature type="transmembrane region" description="Helical" evidence="2">
    <location>
        <begin position="110"/>
        <end position="132"/>
    </location>
</feature>
<name>A0ABU6V0X7_9FABA</name>
<gene>
    <name evidence="3" type="ORF">PIB30_001153</name>
</gene>
<keyword evidence="2" id="KW-0812">Transmembrane</keyword>
<accession>A0ABU6V0X7</accession>
<keyword evidence="4" id="KW-1185">Reference proteome</keyword>
<reference evidence="3 4" key="1">
    <citation type="journal article" date="2023" name="Plants (Basel)">
        <title>Bridging the Gap: Combining Genomics and Transcriptomics Approaches to Understand Stylosanthes scabra, an Orphan Legume from the Brazilian Caatinga.</title>
        <authorList>
            <person name="Ferreira-Neto J.R.C."/>
            <person name="da Silva M.D."/>
            <person name="Binneck E."/>
            <person name="de Melo N.F."/>
            <person name="da Silva R.H."/>
            <person name="de Melo A.L.T.M."/>
            <person name="Pandolfi V."/>
            <person name="Bustamante F.O."/>
            <person name="Brasileiro-Vidal A.C."/>
            <person name="Benko-Iseppon A.M."/>
        </authorList>
    </citation>
    <scope>NUCLEOTIDE SEQUENCE [LARGE SCALE GENOMIC DNA]</scope>
    <source>
        <tissue evidence="3">Leaves</tissue>
    </source>
</reference>
<sequence>MRVGLSNGPARPAESPPLAGLARPGPSKVAVLKFHLVSSNGGLTGWRANENIRPGARPAPPKSAKARELNEVDGSLAFFLCIPSGEASTLTRKEDAFMRKQRVSWERRRVSVIELILLINVNVMAGFFSVLLCHADYMEDNLVSLLRISATGFFVDRD</sequence>
<comment type="caution">
    <text evidence="3">The sequence shown here is derived from an EMBL/GenBank/DDBJ whole genome shotgun (WGS) entry which is preliminary data.</text>
</comment>
<evidence type="ECO:0000256" key="2">
    <source>
        <dbReference type="SAM" id="Phobius"/>
    </source>
</evidence>
<evidence type="ECO:0000313" key="4">
    <source>
        <dbReference type="Proteomes" id="UP001341840"/>
    </source>
</evidence>
<evidence type="ECO:0000256" key="1">
    <source>
        <dbReference type="SAM" id="MobiDB-lite"/>
    </source>
</evidence>
<feature type="region of interest" description="Disordered" evidence="1">
    <location>
        <begin position="1"/>
        <end position="22"/>
    </location>
</feature>
<dbReference type="Proteomes" id="UP001341840">
    <property type="component" value="Unassembled WGS sequence"/>
</dbReference>
<evidence type="ECO:0000313" key="3">
    <source>
        <dbReference type="EMBL" id="MED6167257.1"/>
    </source>
</evidence>
<proteinExistence type="predicted"/>
<organism evidence="3 4">
    <name type="scientific">Stylosanthes scabra</name>
    <dbReference type="NCBI Taxonomy" id="79078"/>
    <lineage>
        <taxon>Eukaryota</taxon>
        <taxon>Viridiplantae</taxon>
        <taxon>Streptophyta</taxon>
        <taxon>Embryophyta</taxon>
        <taxon>Tracheophyta</taxon>
        <taxon>Spermatophyta</taxon>
        <taxon>Magnoliopsida</taxon>
        <taxon>eudicotyledons</taxon>
        <taxon>Gunneridae</taxon>
        <taxon>Pentapetalae</taxon>
        <taxon>rosids</taxon>
        <taxon>fabids</taxon>
        <taxon>Fabales</taxon>
        <taxon>Fabaceae</taxon>
        <taxon>Papilionoideae</taxon>
        <taxon>50 kb inversion clade</taxon>
        <taxon>dalbergioids sensu lato</taxon>
        <taxon>Dalbergieae</taxon>
        <taxon>Pterocarpus clade</taxon>
        <taxon>Stylosanthes</taxon>
    </lineage>
</organism>
<protein>
    <submittedName>
        <fullName evidence="3">Uncharacterized protein</fullName>
    </submittedName>
</protein>
<keyword evidence="2" id="KW-0472">Membrane</keyword>
<keyword evidence="2" id="KW-1133">Transmembrane helix</keyword>